<feature type="domain" description="Transcription factor TFIID subunit 8 C-terminal" evidence="9">
    <location>
        <begin position="197"/>
        <end position="245"/>
    </location>
</feature>
<name>A0A8J5QKM4_9ASCO</name>
<dbReference type="OrthoDB" id="2193813at2759"/>
<evidence type="ECO:0000256" key="1">
    <source>
        <dbReference type="ARBA" id="ARBA00004123"/>
    </source>
</evidence>
<evidence type="ECO:0000313" key="11">
    <source>
        <dbReference type="Proteomes" id="UP000694255"/>
    </source>
</evidence>
<keyword evidence="5" id="KW-0804">Transcription</keyword>
<keyword evidence="6" id="KW-0539">Nucleus</keyword>
<proteinExistence type="inferred from homology"/>
<evidence type="ECO:0000256" key="5">
    <source>
        <dbReference type="ARBA" id="ARBA00023163"/>
    </source>
</evidence>
<comment type="caution">
    <text evidence="10">The sequence shown here is derived from an EMBL/GenBank/DDBJ whole genome shotgun (WGS) entry which is preliminary data.</text>
</comment>
<reference evidence="10 11" key="1">
    <citation type="journal article" date="2021" name="DNA Res.">
        <title>Genome analysis of Candida subhashii reveals its hybrid nature and dual mitochondrial genome conformations.</title>
        <authorList>
            <person name="Mixao V."/>
            <person name="Hegedusova E."/>
            <person name="Saus E."/>
            <person name="Pryszcz L.P."/>
            <person name="Cillingova A."/>
            <person name="Nosek J."/>
            <person name="Gabaldon T."/>
        </authorList>
    </citation>
    <scope>NUCLEOTIDE SEQUENCE [LARGE SCALE GENOMIC DNA]</scope>
    <source>
        <strain evidence="10 11">CBS 10753</strain>
    </source>
</reference>
<organism evidence="10 11">
    <name type="scientific">[Candida] subhashii</name>
    <dbReference type="NCBI Taxonomy" id="561895"/>
    <lineage>
        <taxon>Eukaryota</taxon>
        <taxon>Fungi</taxon>
        <taxon>Dikarya</taxon>
        <taxon>Ascomycota</taxon>
        <taxon>Saccharomycotina</taxon>
        <taxon>Pichiomycetes</taxon>
        <taxon>Debaryomycetaceae</taxon>
        <taxon>Spathaspora</taxon>
    </lineage>
</organism>
<evidence type="ECO:0000256" key="6">
    <source>
        <dbReference type="ARBA" id="ARBA00023242"/>
    </source>
</evidence>
<dbReference type="GO" id="GO:0006367">
    <property type="term" value="P:transcription initiation at RNA polymerase II promoter"/>
    <property type="evidence" value="ECO:0007669"/>
    <property type="project" value="TreeGrafter"/>
</dbReference>
<dbReference type="Proteomes" id="UP000694255">
    <property type="component" value="Unassembled WGS sequence"/>
</dbReference>
<feature type="compositionally biased region" description="Acidic residues" evidence="8">
    <location>
        <begin position="550"/>
        <end position="561"/>
    </location>
</feature>
<comment type="subcellular location">
    <subcellularLocation>
        <location evidence="1">Nucleus</location>
    </subcellularLocation>
</comment>
<dbReference type="GeneID" id="73468445"/>
<evidence type="ECO:0000256" key="2">
    <source>
        <dbReference type="ARBA" id="ARBA00008767"/>
    </source>
</evidence>
<gene>
    <name evidence="10" type="ORF">J8A68_001644</name>
</gene>
<dbReference type="Pfam" id="PF10406">
    <property type="entry name" value="TAF8_C"/>
    <property type="match status" value="1"/>
</dbReference>
<dbReference type="PANTHER" id="PTHR46469">
    <property type="entry name" value="TRANSCRIPTION INITIATION FACTOR TFIID SUBUNIT 8"/>
    <property type="match status" value="1"/>
</dbReference>
<accession>A0A8J5QKM4</accession>
<feature type="region of interest" description="Disordered" evidence="8">
    <location>
        <begin position="269"/>
        <end position="323"/>
    </location>
</feature>
<evidence type="ECO:0000256" key="7">
    <source>
        <dbReference type="SAM" id="Coils"/>
    </source>
</evidence>
<feature type="compositionally biased region" description="Basic and acidic residues" evidence="8">
    <location>
        <begin position="578"/>
        <end position="591"/>
    </location>
</feature>
<protein>
    <recommendedName>
        <fullName evidence="3">Transcription initiation factor TFIID subunit 8</fullName>
    </recommendedName>
</protein>
<evidence type="ECO:0000259" key="9">
    <source>
        <dbReference type="Pfam" id="PF10406"/>
    </source>
</evidence>
<sequence>MIVSSNGHVSNSNRNNNEYYIRDIATITSNNTIIPTPTPVSASSGPTFNESPMDIQFQKIIAIILQSKLSQTGSSYSHEFLDQLTELSIRFMNECISKLGEYCRIQRRHKPTLSDVRLLMNTKGISPTMIYDEIISSKQITKDYGPALKLVSNQIAQLQNPGEEQEEEIDEQSLPFFINEHYEITNLVPRLNQKGRYIPHYLPDFPPDYTYQSTPKYMETINDLKELRLKLVDESRMIEKSLHDLTENEEIEWHKKFEEELQEFEGIKGVELEEEEDEHVDEKADEKKVETKEEEKKEEKKEVDASVEDKAADSGVASHVPLDGQQIDGTATTLPAPTPIAAQTVETVAPIEEQPFSTPIESKSFDFITYAQKRKQIEENHKQLQLKKQKLRENNIFIKTELYYSPYSTLKPTMETEQYFKDILSHEFKQVVSSIRKAEKKKQEKMEKLLQEKLRREREQRELQKANEIQFNFNNFNASSSSSSSDEFSDDDEGDKPGHHQFPDLSFNDGNDDISEGDSSRPPSSSIVVLENEGRVEVEGHRQKQVHFEDSEEDDFEEAEVEEVKRGDQLDSSSSQSDEIKNQADRDDNKNQLDGNDNMEEEEDDDDVDDIEQSILRELSDLSSDNDEEDDDMEDVV</sequence>
<dbReference type="GO" id="GO:0005669">
    <property type="term" value="C:transcription factor TFIID complex"/>
    <property type="evidence" value="ECO:0007669"/>
    <property type="project" value="InterPro"/>
</dbReference>
<dbReference type="CDD" id="cd00076">
    <property type="entry name" value="HFD_SF"/>
    <property type="match status" value="1"/>
</dbReference>
<comment type="similarity">
    <text evidence="2">Belongs to the TAF8 family.</text>
</comment>
<feature type="compositionally biased region" description="Acidic residues" evidence="8">
    <location>
        <begin position="597"/>
        <end position="612"/>
    </location>
</feature>
<keyword evidence="7" id="KW-0175">Coiled coil</keyword>
<feature type="compositionally biased region" description="Acidic residues" evidence="8">
    <location>
        <begin position="624"/>
        <end position="637"/>
    </location>
</feature>
<evidence type="ECO:0000256" key="3">
    <source>
        <dbReference type="ARBA" id="ARBA00017307"/>
    </source>
</evidence>
<feature type="region of interest" description="Disordered" evidence="8">
    <location>
        <begin position="466"/>
        <end position="637"/>
    </location>
</feature>
<dbReference type="EMBL" id="JAGSYN010000063">
    <property type="protein sequence ID" value="KAG7664827.1"/>
    <property type="molecule type" value="Genomic_DNA"/>
</dbReference>
<feature type="compositionally biased region" description="Basic and acidic residues" evidence="8">
    <location>
        <begin position="532"/>
        <end position="549"/>
    </location>
</feature>
<keyword evidence="4" id="KW-0805">Transcription regulation</keyword>
<keyword evidence="11" id="KW-1185">Reference proteome</keyword>
<dbReference type="AlphaFoldDB" id="A0A8J5QKM4"/>
<dbReference type="InterPro" id="IPR019473">
    <property type="entry name" value="TFIID_su8_C"/>
</dbReference>
<feature type="compositionally biased region" description="Basic and acidic residues" evidence="8">
    <location>
        <begin position="280"/>
        <end position="312"/>
    </location>
</feature>
<dbReference type="CDD" id="cd08049">
    <property type="entry name" value="TAF8"/>
    <property type="match status" value="1"/>
</dbReference>
<feature type="coiled-coil region" evidence="7">
    <location>
        <begin position="374"/>
        <end position="401"/>
    </location>
</feature>
<feature type="compositionally biased region" description="Low complexity" evidence="8">
    <location>
        <begin position="471"/>
        <end position="486"/>
    </location>
</feature>
<dbReference type="PANTHER" id="PTHR46469:SF1">
    <property type="entry name" value="TRANSCRIPTION INITIATION FACTOR TFIID SUBUNIT 8"/>
    <property type="match status" value="1"/>
</dbReference>
<evidence type="ECO:0000256" key="4">
    <source>
        <dbReference type="ARBA" id="ARBA00023015"/>
    </source>
</evidence>
<evidence type="ECO:0000256" key="8">
    <source>
        <dbReference type="SAM" id="MobiDB-lite"/>
    </source>
</evidence>
<evidence type="ECO:0000313" key="10">
    <source>
        <dbReference type="EMBL" id="KAG7664827.1"/>
    </source>
</evidence>
<dbReference type="InterPro" id="IPR037818">
    <property type="entry name" value="TAF8"/>
</dbReference>
<dbReference type="RefSeq" id="XP_049265059.1">
    <property type="nucleotide sequence ID" value="XM_049405318.1"/>
</dbReference>